<name>A0A1B7N9V9_9AGAM</name>
<keyword evidence="1" id="KW-0472">Membrane</keyword>
<reference evidence="2 3" key="1">
    <citation type="submission" date="2016-06" db="EMBL/GenBank/DDBJ databases">
        <title>Comparative genomics of the ectomycorrhizal sister species Rhizopogon vinicolor and Rhizopogon vesiculosus (Basidiomycota: Boletales) reveals a divergence of the mating type B locus.</title>
        <authorList>
            <consortium name="DOE Joint Genome Institute"/>
            <person name="Mujic A.B."/>
            <person name="Kuo A."/>
            <person name="Tritt A."/>
            <person name="Lipzen A."/>
            <person name="Chen C."/>
            <person name="Johnson J."/>
            <person name="Sharma A."/>
            <person name="Barry K."/>
            <person name="Grigoriev I.V."/>
            <person name="Spatafora J.W."/>
        </authorList>
    </citation>
    <scope>NUCLEOTIDE SEQUENCE [LARGE SCALE GENOMIC DNA]</scope>
    <source>
        <strain evidence="2 3">AM-OR11-026</strain>
    </source>
</reference>
<evidence type="ECO:0000313" key="3">
    <source>
        <dbReference type="Proteomes" id="UP000092154"/>
    </source>
</evidence>
<keyword evidence="1" id="KW-0812">Transmembrane</keyword>
<protein>
    <submittedName>
        <fullName evidence="2">Uncharacterized protein</fullName>
    </submittedName>
</protein>
<dbReference type="AlphaFoldDB" id="A0A1B7N9V9"/>
<dbReference type="Proteomes" id="UP000092154">
    <property type="component" value="Unassembled WGS sequence"/>
</dbReference>
<evidence type="ECO:0000256" key="1">
    <source>
        <dbReference type="SAM" id="Phobius"/>
    </source>
</evidence>
<evidence type="ECO:0000313" key="2">
    <source>
        <dbReference type="EMBL" id="OAX41636.1"/>
    </source>
</evidence>
<dbReference type="InParanoid" id="A0A1B7N9V9"/>
<gene>
    <name evidence="2" type="ORF">K503DRAFT_472064</name>
</gene>
<organism evidence="2 3">
    <name type="scientific">Rhizopogon vinicolor AM-OR11-026</name>
    <dbReference type="NCBI Taxonomy" id="1314800"/>
    <lineage>
        <taxon>Eukaryota</taxon>
        <taxon>Fungi</taxon>
        <taxon>Dikarya</taxon>
        <taxon>Basidiomycota</taxon>
        <taxon>Agaricomycotina</taxon>
        <taxon>Agaricomycetes</taxon>
        <taxon>Agaricomycetidae</taxon>
        <taxon>Boletales</taxon>
        <taxon>Suillineae</taxon>
        <taxon>Rhizopogonaceae</taxon>
        <taxon>Rhizopogon</taxon>
    </lineage>
</organism>
<accession>A0A1B7N9V9</accession>
<proteinExistence type="predicted"/>
<keyword evidence="1" id="KW-1133">Transmembrane helix</keyword>
<dbReference type="EMBL" id="KV448175">
    <property type="protein sequence ID" value="OAX41636.1"/>
    <property type="molecule type" value="Genomic_DNA"/>
</dbReference>
<sequence length="91" mass="10354">MTPSIITWGDFVANSLIYSDQIIDSRSVYMTYVQGLRFPLVLVIPGSPWWNNFLFFTLGAVSSLLYKTFQQRTKPTCSSPSARVINKDRSL</sequence>
<feature type="transmembrane region" description="Helical" evidence="1">
    <location>
        <begin position="49"/>
        <end position="66"/>
    </location>
</feature>
<keyword evidence="3" id="KW-1185">Reference proteome</keyword>